<protein>
    <submittedName>
        <fullName evidence="1">Uncharacterized protein</fullName>
    </submittedName>
</protein>
<name>A0A5D4UCJ7_9BACI</name>
<dbReference type="Proteomes" id="UP000324269">
    <property type="component" value="Unassembled WGS sequence"/>
</dbReference>
<comment type="caution">
    <text evidence="1">The sequence shown here is derived from an EMBL/GenBank/DDBJ whole genome shotgun (WGS) entry which is preliminary data.</text>
</comment>
<proteinExistence type="predicted"/>
<evidence type="ECO:0000313" key="2">
    <source>
        <dbReference type="Proteomes" id="UP000324269"/>
    </source>
</evidence>
<dbReference type="RefSeq" id="WP_148969285.1">
    <property type="nucleotide sequence ID" value="NZ_JBNIKW010000003.1"/>
</dbReference>
<dbReference type="EMBL" id="VTEZ01000004">
    <property type="protein sequence ID" value="TYS84861.1"/>
    <property type="molecule type" value="Genomic_DNA"/>
</dbReference>
<dbReference type="AlphaFoldDB" id="A0A5D4UCJ7"/>
<dbReference type="SUPFAM" id="SSF101898">
    <property type="entry name" value="NHL repeat"/>
    <property type="match status" value="1"/>
</dbReference>
<evidence type="ECO:0000313" key="1">
    <source>
        <dbReference type="EMBL" id="TYS84861.1"/>
    </source>
</evidence>
<dbReference type="OrthoDB" id="9808976at2"/>
<gene>
    <name evidence="1" type="ORF">FZC85_16025</name>
</gene>
<reference evidence="1 2" key="1">
    <citation type="submission" date="2019-08" db="EMBL/GenBank/DDBJ databases">
        <title>Bacillus genomes from the desert of Cuatro Cienegas, Coahuila.</title>
        <authorList>
            <person name="Olmedo-Alvarez G."/>
        </authorList>
    </citation>
    <scope>NUCLEOTIDE SEQUENCE [LARGE SCALE GENOMIC DNA]</scope>
    <source>
        <strain evidence="1 2">CH87b_3T</strain>
    </source>
</reference>
<sequence length="319" mass="36515">MKDLYLVGAEQKSQVMKDWEQFKKAVVLKLDGKTKEAERVIEYISPQEVCPAHEASISFTAASLKGDRLFACTQTEILVYNAFTHKLKDYYSLPLFNDVHHVKPRGNGNLLVVNTGLDMVVEINPAGRIVNLWNVMGEGPWSRFDPNIDYRRVPTTKPHLSHPNFVFELNDEIWVTRCLQKDAICLTDRTKRINIGRQLIHDGVVYNGKIYFTQVDGRIVIVNATTLKIERVVNLVEISKHQEKIGWCRGIKPISEELVLVGFSRIRPSSKKGKDGSTKYVGDFGVMPTRLSCFNIKSNMLVWEKNLEEYNFNVIYSIH</sequence>
<accession>A0A5D4UCJ7</accession>
<organism evidence="1 2">
    <name type="scientific">Rossellomorea aquimaris</name>
    <dbReference type="NCBI Taxonomy" id="189382"/>
    <lineage>
        <taxon>Bacteria</taxon>
        <taxon>Bacillati</taxon>
        <taxon>Bacillota</taxon>
        <taxon>Bacilli</taxon>
        <taxon>Bacillales</taxon>
        <taxon>Bacillaceae</taxon>
        <taxon>Rossellomorea</taxon>
    </lineage>
</organism>